<comment type="caution">
    <text evidence="4">The sequence shown here is derived from an EMBL/GenBank/DDBJ whole genome shotgun (WGS) entry which is preliminary data.</text>
</comment>
<keyword evidence="2" id="KW-0472">Membrane</keyword>
<dbReference type="OrthoDB" id="9808602at2"/>
<dbReference type="Proteomes" id="UP000430345">
    <property type="component" value="Unassembled WGS sequence"/>
</dbReference>
<keyword evidence="2" id="KW-1133">Transmembrane helix</keyword>
<evidence type="ECO:0000256" key="2">
    <source>
        <dbReference type="SAM" id="Phobius"/>
    </source>
</evidence>
<proteinExistence type="inferred from homology"/>
<gene>
    <name evidence="4" type="ORF">GBZ86_15395</name>
</gene>
<name>A0A6I1MRL6_9CLOT</name>
<keyword evidence="5" id="KW-1185">Reference proteome</keyword>
<dbReference type="RefSeq" id="WP_152892125.1">
    <property type="nucleotide sequence ID" value="NZ_WHJC01000442.1"/>
</dbReference>
<keyword evidence="2" id="KW-0812">Transmembrane</keyword>
<sequence>MVENLELIKELKVSNSRLSVYLILRRLFDILASLIGLALLAPVIIITCIIVRLESKGSPIYCQSRVGCYGREFKMYKIRSMRIDAEKNGAQWAKKNDPRITKAGNFIRKTRLDELPQLYNVLKGDMSIIGPKPEREVFYREFEQNIKNFRDRLIIKPGLTGYAQVNGGYDVEPQEKLNLDLYYINNINFKNDLIILVKTVKVIFTGEGAR</sequence>
<accession>A0A6I1MRL6</accession>
<protein>
    <submittedName>
        <fullName evidence="4">Sugar transferase</fullName>
    </submittedName>
</protein>
<keyword evidence="4" id="KW-0808">Transferase</keyword>
<dbReference type="EMBL" id="WHJC01000442">
    <property type="protein sequence ID" value="MPQ45108.1"/>
    <property type="molecule type" value="Genomic_DNA"/>
</dbReference>
<evidence type="ECO:0000313" key="5">
    <source>
        <dbReference type="Proteomes" id="UP000430345"/>
    </source>
</evidence>
<dbReference type="InterPro" id="IPR003362">
    <property type="entry name" value="Bact_transf"/>
</dbReference>
<organism evidence="4 5">
    <name type="scientific">Clostridium tarantellae</name>
    <dbReference type="NCBI Taxonomy" id="39493"/>
    <lineage>
        <taxon>Bacteria</taxon>
        <taxon>Bacillati</taxon>
        <taxon>Bacillota</taxon>
        <taxon>Clostridia</taxon>
        <taxon>Eubacteriales</taxon>
        <taxon>Clostridiaceae</taxon>
        <taxon>Clostridium</taxon>
    </lineage>
</organism>
<dbReference type="GO" id="GO:0016780">
    <property type="term" value="F:phosphotransferase activity, for other substituted phosphate groups"/>
    <property type="evidence" value="ECO:0007669"/>
    <property type="project" value="TreeGrafter"/>
</dbReference>
<comment type="similarity">
    <text evidence="1">Belongs to the bacterial sugar transferase family.</text>
</comment>
<dbReference type="AlphaFoldDB" id="A0A6I1MRL6"/>
<reference evidence="4 5" key="1">
    <citation type="submission" date="2019-10" db="EMBL/GenBank/DDBJ databases">
        <title>The Genome Sequence of Clostridium tarantellae Isolated from Fish Brain.</title>
        <authorList>
            <person name="Bano L."/>
            <person name="Kiel M."/>
            <person name="Sales G."/>
            <person name="Doxey A.C."/>
            <person name="Mansfield M.J."/>
            <person name="Schiavone M."/>
            <person name="Rossetto O."/>
            <person name="Pirazzini M."/>
            <person name="Dobrindt U."/>
            <person name="Montecucco C."/>
        </authorList>
    </citation>
    <scope>NUCLEOTIDE SEQUENCE [LARGE SCALE GENOMIC DNA]</scope>
    <source>
        <strain evidence="4 5">DSM 3997</strain>
    </source>
</reference>
<dbReference type="PANTHER" id="PTHR30576">
    <property type="entry name" value="COLANIC BIOSYNTHESIS UDP-GLUCOSE LIPID CARRIER TRANSFERASE"/>
    <property type="match status" value="1"/>
</dbReference>
<evidence type="ECO:0000256" key="1">
    <source>
        <dbReference type="ARBA" id="ARBA00006464"/>
    </source>
</evidence>
<evidence type="ECO:0000313" key="4">
    <source>
        <dbReference type="EMBL" id="MPQ45108.1"/>
    </source>
</evidence>
<feature type="transmembrane region" description="Helical" evidence="2">
    <location>
        <begin position="30"/>
        <end position="51"/>
    </location>
</feature>
<dbReference type="Pfam" id="PF02397">
    <property type="entry name" value="Bac_transf"/>
    <property type="match status" value="1"/>
</dbReference>
<dbReference type="PANTHER" id="PTHR30576:SF0">
    <property type="entry name" value="UNDECAPRENYL-PHOSPHATE N-ACETYLGALACTOSAMINYL 1-PHOSPHATE TRANSFERASE-RELATED"/>
    <property type="match status" value="1"/>
</dbReference>
<feature type="domain" description="Bacterial sugar transferase" evidence="3">
    <location>
        <begin position="25"/>
        <end position="204"/>
    </location>
</feature>
<evidence type="ECO:0000259" key="3">
    <source>
        <dbReference type="Pfam" id="PF02397"/>
    </source>
</evidence>